<dbReference type="Proteomes" id="UP000198765">
    <property type="component" value="Chromosome I"/>
</dbReference>
<feature type="transmembrane region" description="Helical" evidence="7">
    <location>
        <begin position="12"/>
        <end position="36"/>
    </location>
</feature>
<sequence>MNTRPVEPRGTAGGPLTPFLALGLVWAVVALMWLSWLAGQITATVTGQPAGPGFGSLYLDRLLRADWPALWPGVSPTAVGVVYAVLLLILVGLVTLAATWWQGRKPDAEDPLPSLAGPADVRPMTLPAVAAKARRLRRGLAKLPVKDIPAASIGVVLGEHRRRRGSGPRLYSSWEDVILAVMAPRAGKTTALAVQSILNAPGAALATSNKPDLWATTAAARAEHGTAWVFDPQSIAHVPQRWWWNPLAAVEDVEDAHRLANHFVQQVRNSQGSDDFWIQGALDLLTSLILAAALEGRTLATVQAWLSDSTSREPATILKNHGFGASARAMSGRQAGAPETREGLYETARTAAACLANPTIMAWVTPPDLPLPALDVEAFVESTDTLYLMSKDGAGAAAPLVAGLTDQVLRAAVAAAEAHGGRLDPPLIACLDEAANICKIADLPELYSHFGSRAIIPLTILQSYRQGTRVWGEQGMDALWSAATVKLVGAGIDDARFAEDLSRLVGEHDVTVASHSRDGRGHTSYQTSVRRQRILDPAHIRALPKGSALLFATGVKVAMLNLLPWYDEPLAEQLTTAVAASTAEMTRQAQRTRAARRERMTQRSWRGSAG</sequence>
<name>A0A1A8Z997_9ACTN</name>
<evidence type="ECO:0000313" key="10">
    <source>
        <dbReference type="Proteomes" id="UP000198765"/>
    </source>
</evidence>
<proteinExistence type="predicted"/>
<evidence type="ECO:0000256" key="6">
    <source>
        <dbReference type="SAM" id="MobiDB-lite"/>
    </source>
</evidence>
<keyword evidence="4 7" id="KW-1133">Transmembrane helix</keyword>
<dbReference type="Gene3D" id="3.40.50.300">
    <property type="entry name" value="P-loop containing nucleotide triphosphate hydrolases"/>
    <property type="match status" value="1"/>
</dbReference>
<evidence type="ECO:0000256" key="2">
    <source>
        <dbReference type="ARBA" id="ARBA00022475"/>
    </source>
</evidence>
<dbReference type="GO" id="GO:0005886">
    <property type="term" value="C:plasma membrane"/>
    <property type="evidence" value="ECO:0007669"/>
    <property type="project" value="UniProtKB-SubCell"/>
</dbReference>
<dbReference type="PATRIC" id="fig|299146.4.peg.970"/>
<organism evidence="9 10">
    <name type="scientific">Micromonospora narathiwatensis</name>
    <dbReference type="NCBI Taxonomy" id="299146"/>
    <lineage>
        <taxon>Bacteria</taxon>
        <taxon>Bacillati</taxon>
        <taxon>Actinomycetota</taxon>
        <taxon>Actinomycetes</taxon>
        <taxon>Micromonosporales</taxon>
        <taxon>Micromonosporaceae</taxon>
        <taxon>Micromonospora</taxon>
    </lineage>
</organism>
<dbReference type="RefSeq" id="WP_167666588.1">
    <property type="nucleotide sequence ID" value="NZ_LT594324.1"/>
</dbReference>
<evidence type="ECO:0000256" key="4">
    <source>
        <dbReference type="ARBA" id="ARBA00022989"/>
    </source>
</evidence>
<dbReference type="SUPFAM" id="SSF52540">
    <property type="entry name" value="P-loop containing nucleoside triphosphate hydrolases"/>
    <property type="match status" value="1"/>
</dbReference>
<dbReference type="PANTHER" id="PTHR37937:SF1">
    <property type="entry name" value="CONJUGATIVE TRANSFER: DNA TRANSPORT"/>
    <property type="match status" value="1"/>
</dbReference>
<reference evidence="9 10" key="1">
    <citation type="submission" date="2016-06" db="EMBL/GenBank/DDBJ databases">
        <authorList>
            <person name="Kjaerup R.B."/>
            <person name="Dalgaard T.S."/>
            <person name="Juul-Madsen H.R."/>
        </authorList>
    </citation>
    <scope>NUCLEOTIDE SEQUENCE [LARGE SCALE GENOMIC DNA]</scope>
    <source>
        <strain evidence="9 10">DSM 45248</strain>
    </source>
</reference>
<evidence type="ECO:0000256" key="3">
    <source>
        <dbReference type="ARBA" id="ARBA00022692"/>
    </source>
</evidence>
<dbReference type="Pfam" id="PF12696">
    <property type="entry name" value="TraG-D_C"/>
    <property type="match status" value="1"/>
</dbReference>
<feature type="domain" description="TraD/TraG TraM recognition site" evidence="8">
    <location>
        <begin position="426"/>
        <end position="545"/>
    </location>
</feature>
<keyword evidence="2" id="KW-1003">Cell membrane</keyword>
<evidence type="ECO:0000256" key="1">
    <source>
        <dbReference type="ARBA" id="ARBA00004651"/>
    </source>
</evidence>
<evidence type="ECO:0000256" key="7">
    <source>
        <dbReference type="SAM" id="Phobius"/>
    </source>
</evidence>
<dbReference type="CDD" id="cd01127">
    <property type="entry name" value="TrwB_TraG_TraD_VirD4"/>
    <property type="match status" value="1"/>
</dbReference>
<dbReference type="PANTHER" id="PTHR37937">
    <property type="entry name" value="CONJUGATIVE TRANSFER: DNA TRANSPORT"/>
    <property type="match status" value="1"/>
</dbReference>
<evidence type="ECO:0000313" key="9">
    <source>
        <dbReference type="EMBL" id="SBT40375.1"/>
    </source>
</evidence>
<feature type="region of interest" description="Disordered" evidence="6">
    <location>
        <begin position="586"/>
        <end position="610"/>
    </location>
</feature>
<dbReference type="InterPro" id="IPR027417">
    <property type="entry name" value="P-loop_NTPase"/>
</dbReference>
<dbReference type="EMBL" id="LT594324">
    <property type="protein sequence ID" value="SBT40375.1"/>
    <property type="molecule type" value="Genomic_DNA"/>
</dbReference>
<gene>
    <name evidence="9" type="ORF">GA0070621_0946</name>
</gene>
<dbReference type="AlphaFoldDB" id="A0A1A8Z997"/>
<dbReference type="InterPro" id="IPR032689">
    <property type="entry name" value="TraG-D_C"/>
</dbReference>
<evidence type="ECO:0000256" key="5">
    <source>
        <dbReference type="ARBA" id="ARBA00023136"/>
    </source>
</evidence>
<comment type="subcellular location">
    <subcellularLocation>
        <location evidence="1">Cell membrane</location>
        <topology evidence="1">Multi-pass membrane protein</topology>
    </subcellularLocation>
</comment>
<evidence type="ECO:0000259" key="8">
    <source>
        <dbReference type="Pfam" id="PF12696"/>
    </source>
</evidence>
<keyword evidence="5 7" id="KW-0472">Membrane</keyword>
<feature type="transmembrane region" description="Helical" evidence="7">
    <location>
        <begin position="80"/>
        <end position="101"/>
    </location>
</feature>
<keyword evidence="3 7" id="KW-0812">Transmembrane</keyword>
<dbReference type="InterPro" id="IPR051539">
    <property type="entry name" value="T4SS-coupling_protein"/>
</dbReference>
<accession>A0A1A8Z997</accession>
<protein>
    <submittedName>
        <fullName evidence="9">Type IV secretory pathway, VirD4 component, TraG/TraD family ATPase</fullName>
    </submittedName>
</protein>
<keyword evidence="10" id="KW-1185">Reference proteome</keyword>